<evidence type="ECO:0000256" key="1">
    <source>
        <dbReference type="ARBA" id="ARBA00001947"/>
    </source>
</evidence>
<evidence type="ECO:0000256" key="9">
    <source>
        <dbReference type="ARBA" id="ARBA00023049"/>
    </source>
</evidence>
<sequence>MIAYIFGIVLFALGVCLSLALHEAGHMLTARAFGMKVRRFFVGYGPKLFSFKRNGTEYGLKAIPVGGFCDIAGMTTLDDRPGERPMFRFKTWQRTVVMATGPLTHFVLGFLILYTMAATMGLPNTTGKPVLGSVAGGAAETAGIRPGDTVLSVGGTQTPTWSEVVGTVRKQSGPTAIEVRRGDETLLFSVNIPQVNREGLGQVGTIGATVTTNFSYGPIEAISGAGAFTGQMFAQTWQKLVEFPQRVPALVSAIFGGERDPNTPISVVGASRLGGEAVAAGLWSVFLLMLAGLNFFLGVFNLLPLLPLDGGHIVVNWYERVRDSIRKLRGRAALGPVDYERLATVTLVLVMIGGALVTLTITADIVNPVRLT</sequence>
<gene>
    <name evidence="13" type="ORF">JOF56_011192</name>
</gene>
<evidence type="ECO:0000256" key="6">
    <source>
        <dbReference type="ARBA" id="ARBA00022801"/>
    </source>
</evidence>
<dbReference type="Proteomes" id="UP001519332">
    <property type="component" value="Unassembled WGS sequence"/>
</dbReference>
<evidence type="ECO:0000256" key="5">
    <source>
        <dbReference type="ARBA" id="ARBA00022692"/>
    </source>
</evidence>
<evidence type="ECO:0000259" key="12">
    <source>
        <dbReference type="PROSITE" id="PS50106"/>
    </source>
</evidence>
<dbReference type="RefSeq" id="WP_209647487.1">
    <property type="nucleotide sequence ID" value="NZ_JAGINW010000001.1"/>
</dbReference>
<dbReference type="EMBL" id="JAGINW010000001">
    <property type="protein sequence ID" value="MBP2330807.1"/>
    <property type="molecule type" value="Genomic_DNA"/>
</dbReference>
<keyword evidence="10 11" id="KW-0472">Membrane</keyword>
<keyword evidence="7" id="KW-0862">Zinc</keyword>
<reference evidence="13 14" key="1">
    <citation type="submission" date="2021-03" db="EMBL/GenBank/DDBJ databases">
        <title>Sequencing the genomes of 1000 actinobacteria strains.</title>
        <authorList>
            <person name="Klenk H.-P."/>
        </authorList>
    </citation>
    <scope>NUCLEOTIDE SEQUENCE [LARGE SCALE GENOMIC DNA]</scope>
    <source>
        <strain evidence="13 14">DSM 46670</strain>
    </source>
</reference>
<dbReference type="CDD" id="cd06163">
    <property type="entry name" value="S2P-M50_PDZ_RseP-like"/>
    <property type="match status" value="1"/>
</dbReference>
<evidence type="ECO:0000256" key="10">
    <source>
        <dbReference type="ARBA" id="ARBA00023136"/>
    </source>
</evidence>
<dbReference type="GO" id="GO:0008233">
    <property type="term" value="F:peptidase activity"/>
    <property type="evidence" value="ECO:0007669"/>
    <property type="project" value="UniProtKB-KW"/>
</dbReference>
<evidence type="ECO:0000256" key="8">
    <source>
        <dbReference type="ARBA" id="ARBA00022989"/>
    </source>
</evidence>
<comment type="subcellular location">
    <subcellularLocation>
        <location evidence="2">Membrane</location>
        <topology evidence="2">Multi-pass membrane protein</topology>
    </subcellularLocation>
</comment>
<keyword evidence="9" id="KW-0482">Metalloprotease</keyword>
<protein>
    <submittedName>
        <fullName evidence="13">Membrane-associated protease RseP (Regulator of RpoE activity)</fullName>
    </submittedName>
</protein>
<name>A0ABS4U2C5_9PSEU</name>
<dbReference type="InterPro" id="IPR001478">
    <property type="entry name" value="PDZ"/>
</dbReference>
<evidence type="ECO:0000256" key="4">
    <source>
        <dbReference type="ARBA" id="ARBA00022670"/>
    </source>
</evidence>
<dbReference type="InterPro" id="IPR004387">
    <property type="entry name" value="Pept_M50_Zn"/>
</dbReference>
<organism evidence="13 14">
    <name type="scientific">Kibdelosporangium banguiense</name>
    <dbReference type="NCBI Taxonomy" id="1365924"/>
    <lineage>
        <taxon>Bacteria</taxon>
        <taxon>Bacillati</taxon>
        <taxon>Actinomycetota</taxon>
        <taxon>Actinomycetes</taxon>
        <taxon>Pseudonocardiales</taxon>
        <taxon>Pseudonocardiaceae</taxon>
        <taxon>Kibdelosporangium</taxon>
    </lineage>
</organism>
<feature type="domain" description="PDZ" evidence="12">
    <location>
        <begin position="95"/>
        <end position="183"/>
    </location>
</feature>
<dbReference type="PANTHER" id="PTHR42837:SF2">
    <property type="entry name" value="MEMBRANE METALLOPROTEASE ARASP2, CHLOROPLASTIC-RELATED"/>
    <property type="match status" value="1"/>
</dbReference>
<dbReference type="PANTHER" id="PTHR42837">
    <property type="entry name" value="REGULATOR OF SIGMA-E PROTEASE RSEP"/>
    <property type="match status" value="1"/>
</dbReference>
<dbReference type="SUPFAM" id="SSF50156">
    <property type="entry name" value="PDZ domain-like"/>
    <property type="match status" value="1"/>
</dbReference>
<keyword evidence="14" id="KW-1185">Reference proteome</keyword>
<keyword evidence="4 13" id="KW-0645">Protease</keyword>
<keyword evidence="5 11" id="KW-0812">Transmembrane</keyword>
<feature type="transmembrane region" description="Helical" evidence="11">
    <location>
        <begin position="95"/>
        <end position="114"/>
    </location>
</feature>
<evidence type="ECO:0000256" key="11">
    <source>
        <dbReference type="SAM" id="Phobius"/>
    </source>
</evidence>
<comment type="similarity">
    <text evidence="3">Belongs to the peptidase M50B family.</text>
</comment>
<dbReference type="PROSITE" id="PS50106">
    <property type="entry name" value="PDZ"/>
    <property type="match status" value="1"/>
</dbReference>
<comment type="caution">
    <text evidence="13">The sequence shown here is derived from an EMBL/GenBank/DDBJ whole genome shotgun (WGS) entry which is preliminary data.</text>
</comment>
<proteinExistence type="inferred from homology"/>
<evidence type="ECO:0000313" key="14">
    <source>
        <dbReference type="Proteomes" id="UP001519332"/>
    </source>
</evidence>
<feature type="transmembrane region" description="Helical" evidence="11">
    <location>
        <begin position="280"/>
        <end position="300"/>
    </location>
</feature>
<evidence type="ECO:0000313" key="13">
    <source>
        <dbReference type="EMBL" id="MBP2330807.1"/>
    </source>
</evidence>
<keyword evidence="6" id="KW-0378">Hydrolase</keyword>
<feature type="transmembrane region" description="Helical" evidence="11">
    <location>
        <begin position="342"/>
        <end position="366"/>
    </location>
</feature>
<keyword evidence="8 11" id="KW-1133">Transmembrane helix</keyword>
<dbReference type="GO" id="GO:0006508">
    <property type="term" value="P:proteolysis"/>
    <property type="evidence" value="ECO:0007669"/>
    <property type="project" value="UniProtKB-KW"/>
</dbReference>
<dbReference type="Pfam" id="PF02163">
    <property type="entry name" value="Peptidase_M50"/>
    <property type="match status" value="1"/>
</dbReference>
<evidence type="ECO:0000256" key="3">
    <source>
        <dbReference type="ARBA" id="ARBA00007931"/>
    </source>
</evidence>
<dbReference type="Gene3D" id="2.30.42.10">
    <property type="match status" value="1"/>
</dbReference>
<comment type="cofactor">
    <cofactor evidence="1">
        <name>Zn(2+)</name>
        <dbReference type="ChEBI" id="CHEBI:29105"/>
    </cofactor>
</comment>
<dbReference type="InterPro" id="IPR036034">
    <property type="entry name" value="PDZ_sf"/>
</dbReference>
<accession>A0ABS4U2C5</accession>
<dbReference type="InterPro" id="IPR008915">
    <property type="entry name" value="Peptidase_M50"/>
</dbReference>
<evidence type="ECO:0000256" key="2">
    <source>
        <dbReference type="ARBA" id="ARBA00004141"/>
    </source>
</evidence>
<evidence type="ECO:0000256" key="7">
    <source>
        <dbReference type="ARBA" id="ARBA00022833"/>
    </source>
</evidence>